<dbReference type="InterPro" id="IPR000792">
    <property type="entry name" value="Tscrpt_reg_LuxR_C"/>
</dbReference>
<evidence type="ECO:0000256" key="1">
    <source>
        <dbReference type="ARBA" id="ARBA00022553"/>
    </source>
</evidence>
<dbReference type="PROSITE" id="PS50043">
    <property type="entry name" value="HTH_LUXR_2"/>
    <property type="match status" value="1"/>
</dbReference>
<reference evidence="9" key="1">
    <citation type="journal article" date="2019" name="Int. J. Syst. Evol. Microbiol.">
        <title>The Global Catalogue of Microorganisms (GCM) 10K type strain sequencing project: providing services to taxonomists for standard genome sequencing and annotation.</title>
        <authorList>
            <consortium name="The Broad Institute Genomics Platform"/>
            <consortium name="The Broad Institute Genome Sequencing Center for Infectious Disease"/>
            <person name="Wu L."/>
            <person name="Ma J."/>
        </authorList>
    </citation>
    <scope>NUCLEOTIDE SEQUENCE [LARGE SCALE GENOMIC DNA]</scope>
    <source>
        <strain evidence="9">JCM 17543</strain>
    </source>
</reference>
<dbReference type="SUPFAM" id="SSF46894">
    <property type="entry name" value="C-terminal effector domain of the bipartite response regulators"/>
    <property type="match status" value="1"/>
</dbReference>
<dbReference type="PROSITE" id="PS50110">
    <property type="entry name" value="RESPONSE_REGULATORY"/>
    <property type="match status" value="1"/>
</dbReference>
<protein>
    <submittedName>
        <fullName evidence="8">Response regulator transcription factor</fullName>
    </submittedName>
</protein>
<accession>A0ABP7LY75</accession>
<dbReference type="CDD" id="cd06170">
    <property type="entry name" value="LuxR_C_like"/>
    <property type="match status" value="1"/>
</dbReference>
<feature type="domain" description="Response regulatory" evidence="7">
    <location>
        <begin position="7"/>
        <end position="123"/>
    </location>
</feature>
<keyword evidence="9" id="KW-1185">Reference proteome</keyword>
<dbReference type="SMART" id="SM00421">
    <property type="entry name" value="HTH_LUXR"/>
    <property type="match status" value="1"/>
</dbReference>
<keyword evidence="3" id="KW-0238">DNA-binding</keyword>
<dbReference type="Pfam" id="PF00196">
    <property type="entry name" value="GerE"/>
    <property type="match status" value="1"/>
</dbReference>
<dbReference type="CDD" id="cd17535">
    <property type="entry name" value="REC_NarL-like"/>
    <property type="match status" value="1"/>
</dbReference>
<feature type="modified residue" description="4-aspartylphosphate" evidence="5">
    <location>
        <position position="58"/>
    </location>
</feature>
<proteinExistence type="predicted"/>
<dbReference type="PANTHER" id="PTHR43214">
    <property type="entry name" value="TWO-COMPONENT RESPONSE REGULATOR"/>
    <property type="match status" value="1"/>
</dbReference>
<evidence type="ECO:0000259" key="6">
    <source>
        <dbReference type="PROSITE" id="PS50043"/>
    </source>
</evidence>
<evidence type="ECO:0000313" key="9">
    <source>
        <dbReference type="Proteomes" id="UP001500827"/>
    </source>
</evidence>
<feature type="domain" description="HTH luxR-type" evidence="6">
    <location>
        <begin position="146"/>
        <end position="211"/>
    </location>
</feature>
<dbReference type="InterPro" id="IPR001789">
    <property type="entry name" value="Sig_transdc_resp-reg_receiver"/>
</dbReference>
<evidence type="ECO:0000256" key="3">
    <source>
        <dbReference type="ARBA" id="ARBA00023125"/>
    </source>
</evidence>
<dbReference type="SUPFAM" id="SSF52172">
    <property type="entry name" value="CheY-like"/>
    <property type="match status" value="1"/>
</dbReference>
<dbReference type="SMART" id="SM00448">
    <property type="entry name" value="REC"/>
    <property type="match status" value="1"/>
</dbReference>
<dbReference type="Gene3D" id="3.40.50.2300">
    <property type="match status" value="1"/>
</dbReference>
<dbReference type="InterPro" id="IPR016032">
    <property type="entry name" value="Sig_transdc_resp-reg_C-effctor"/>
</dbReference>
<dbReference type="PRINTS" id="PR00038">
    <property type="entry name" value="HTHLUXR"/>
</dbReference>
<evidence type="ECO:0000313" key="8">
    <source>
        <dbReference type="EMBL" id="GAA3908300.1"/>
    </source>
</evidence>
<keyword evidence="1 5" id="KW-0597">Phosphoprotein</keyword>
<dbReference type="RefSeq" id="WP_344700343.1">
    <property type="nucleotide sequence ID" value="NZ_BAABBM010000001.1"/>
</dbReference>
<dbReference type="Proteomes" id="UP001500827">
    <property type="component" value="Unassembled WGS sequence"/>
</dbReference>
<dbReference type="PROSITE" id="PS00622">
    <property type="entry name" value="HTH_LUXR_1"/>
    <property type="match status" value="1"/>
</dbReference>
<sequence>MSTPVKRILIVDDHDAVRRGVRQLIETKPYYQVVGEASDGRSAIDIANETKPDIAVLDYSIPELNGLGLAQALRRTFPRIEILLYTMHDREEIVMDVLRAGVRGFILKSDAERHLLAALDALSLHRPYFSAAISETLLEKFLQSRPTPHSGSLTQREREIVQQIGEGRINKQIAEVLNISVKTVETHRASAMHKLKLRTTADLVRYAIRNGIIQA</sequence>
<dbReference type="PANTHER" id="PTHR43214:SF41">
    <property type="entry name" value="NITRATE_NITRITE RESPONSE REGULATOR PROTEIN NARP"/>
    <property type="match status" value="1"/>
</dbReference>
<dbReference type="InterPro" id="IPR058245">
    <property type="entry name" value="NreC/VraR/RcsB-like_REC"/>
</dbReference>
<dbReference type="InterPro" id="IPR039420">
    <property type="entry name" value="WalR-like"/>
</dbReference>
<dbReference type="EMBL" id="BAABBM010000001">
    <property type="protein sequence ID" value="GAA3908300.1"/>
    <property type="molecule type" value="Genomic_DNA"/>
</dbReference>
<evidence type="ECO:0000256" key="4">
    <source>
        <dbReference type="ARBA" id="ARBA00023163"/>
    </source>
</evidence>
<name>A0ABP7LY75_9SPHN</name>
<keyword evidence="2" id="KW-0805">Transcription regulation</keyword>
<evidence type="ECO:0000256" key="2">
    <source>
        <dbReference type="ARBA" id="ARBA00023015"/>
    </source>
</evidence>
<dbReference type="Pfam" id="PF00072">
    <property type="entry name" value="Response_reg"/>
    <property type="match status" value="1"/>
</dbReference>
<organism evidence="8 9">
    <name type="scientific">Sphingomonas limnosediminicola</name>
    <dbReference type="NCBI Taxonomy" id="940133"/>
    <lineage>
        <taxon>Bacteria</taxon>
        <taxon>Pseudomonadati</taxon>
        <taxon>Pseudomonadota</taxon>
        <taxon>Alphaproteobacteria</taxon>
        <taxon>Sphingomonadales</taxon>
        <taxon>Sphingomonadaceae</taxon>
        <taxon>Sphingomonas</taxon>
    </lineage>
</organism>
<evidence type="ECO:0000259" key="7">
    <source>
        <dbReference type="PROSITE" id="PS50110"/>
    </source>
</evidence>
<comment type="caution">
    <text evidence="8">The sequence shown here is derived from an EMBL/GenBank/DDBJ whole genome shotgun (WGS) entry which is preliminary data.</text>
</comment>
<keyword evidence="4" id="KW-0804">Transcription</keyword>
<dbReference type="InterPro" id="IPR011006">
    <property type="entry name" value="CheY-like_superfamily"/>
</dbReference>
<evidence type="ECO:0000256" key="5">
    <source>
        <dbReference type="PROSITE-ProRule" id="PRU00169"/>
    </source>
</evidence>
<gene>
    <name evidence="8" type="ORF">GCM10022276_28320</name>
</gene>